<feature type="compositionally biased region" description="Basic and acidic residues" evidence="1">
    <location>
        <begin position="202"/>
        <end position="215"/>
    </location>
</feature>
<organism evidence="3 4">
    <name type="scientific">Rickenella mellea</name>
    <dbReference type="NCBI Taxonomy" id="50990"/>
    <lineage>
        <taxon>Eukaryota</taxon>
        <taxon>Fungi</taxon>
        <taxon>Dikarya</taxon>
        <taxon>Basidiomycota</taxon>
        <taxon>Agaricomycotina</taxon>
        <taxon>Agaricomycetes</taxon>
        <taxon>Hymenochaetales</taxon>
        <taxon>Rickenellaceae</taxon>
        <taxon>Rickenella</taxon>
    </lineage>
</organism>
<accession>A0A4Y7Q665</accession>
<reference evidence="3 4" key="1">
    <citation type="submission" date="2018-06" db="EMBL/GenBank/DDBJ databases">
        <title>A transcriptomic atlas of mushroom development highlights an independent origin of complex multicellularity.</title>
        <authorList>
            <consortium name="DOE Joint Genome Institute"/>
            <person name="Krizsan K."/>
            <person name="Almasi E."/>
            <person name="Merenyi Z."/>
            <person name="Sahu N."/>
            <person name="Viragh M."/>
            <person name="Koszo T."/>
            <person name="Mondo S."/>
            <person name="Kiss B."/>
            <person name="Balint B."/>
            <person name="Kues U."/>
            <person name="Barry K."/>
            <person name="Hegedus J.C."/>
            <person name="Henrissat B."/>
            <person name="Johnson J."/>
            <person name="Lipzen A."/>
            <person name="Ohm R."/>
            <person name="Nagy I."/>
            <person name="Pangilinan J."/>
            <person name="Yan J."/>
            <person name="Xiong Y."/>
            <person name="Grigoriev I.V."/>
            <person name="Hibbett D.S."/>
            <person name="Nagy L.G."/>
        </authorList>
    </citation>
    <scope>NUCLEOTIDE SEQUENCE [LARGE SCALE GENOMIC DNA]</scope>
    <source>
        <strain evidence="3 4">SZMC22713</strain>
    </source>
</reference>
<feature type="compositionally biased region" description="Acidic residues" evidence="1">
    <location>
        <begin position="47"/>
        <end position="59"/>
    </location>
</feature>
<proteinExistence type="predicted"/>
<protein>
    <recommendedName>
        <fullName evidence="2">DUF3752 domain-containing protein</fullName>
    </recommendedName>
</protein>
<feature type="region of interest" description="Disordered" evidence="1">
    <location>
        <begin position="1"/>
        <end position="309"/>
    </location>
</feature>
<dbReference type="Pfam" id="PF12572">
    <property type="entry name" value="DUF3752"/>
    <property type="match status" value="1"/>
</dbReference>
<evidence type="ECO:0000259" key="2">
    <source>
        <dbReference type="Pfam" id="PF12572"/>
    </source>
</evidence>
<dbReference type="InterPro" id="IPR022226">
    <property type="entry name" value="DUF3752"/>
</dbReference>
<sequence>MSSIGPELPPHLLKQTSEADVEEDDPQSSIGPALPPHLSNLPLVTDQADEDEEEDEDAYVPELPPGLSVSRTAPQPPSTASPPLPASTSSKRILGPSLPTQNRYGDDEDDDYGPMPMPEGHRQDAGDGVREFMEKEEKRRKEVEEAAKPKALKRDEWMLVPPSSSDILGKLADPTKLKARQFSRSAAPASRNAPNNLWTETPAERQQRIADEVAGKKRRAANADADAVEEDGQDSGEGVRKRRRDEEIRRVVEDHTKSSRSKTLLDMHSSASSSSSNKPGGSNDDDKAKVSAIWDHSRDMSMGGRLMDDKQRSKLINDAKALGERFGSGKAGGYL</sequence>
<dbReference type="AlphaFoldDB" id="A0A4Y7Q665"/>
<dbReference type="Proteomes" id="UP000294933">
    <property type="component" value="Unassembled WGS sequence"/>
</dbReference>
<feature type="compositionally biased region" description="Basic and acidic residues" evidence="1">
    <location>
        <begin position="119"/>
        <end position="157"/>
    </location>
</feature>
<feature type="compositionally biased region" description="Basic and acidic residues" evidence="1">
    <location>
        <begin position="284"/>
        <end position="299"/>
    </location>
</feature>
<dbReference type="VEuPathDB" id="FungiDB:BD410DRAFT_898265"/>
<dbReference type="OrthoDB" id="73491at2759"/>
<feature type="compositionally biased region" description="Low complexity" evidence="1">
    <location>
        <begin position="183"/>
        <end position="196"/>
    </location>
</feature>
<feature type="domain" description="DUF3752" evidence="2">
    <location>
        <begin position="161"/>
        <end position="327"/>
    </location>
</feature>
<feature type="compositionally biased region" description="Pro residues" evidence="1">
    <location>
        <begin position="74"/>
        <end position="85"/>
    </location>
</feature>
<dbReference type="PANTHER" id="PTHR46370:SF1">
    <property type="entry name" value="GPALPP MOTIFS-CONTAINING PROTEIN 1"/>
    <property type="match status" value="1"/>
</dbReference>
<dbReference type="EMBL" id="ML170175">
    <property type="protein sequence ID" value="TDL22310.1"/>
    <property type="molecule type" value="Genomic_DNA"/>
</dbReference>
<feature type="compositionally biased region" description="Basic and acidic residues" evidence="1">
    <location>
        <begin position="244"/>
        <end position="257"/>
    </location>
</feature>
<gene>
    <name evidence="3" type="ORF">BD410DRAFT_898265</name>
</gene>
<name>A0A4Y7Q665_9AGAM</name>
<keyword evidence="4" id="KW-1185">Reference proteome</keyword>
<evidence type="ECO:0000256" key="1">
    <source>
        <dbReference type="SAM" id="MobiDB-lite"/>
    </source>
</evidence>
<dbReference type="PANTHER" id="PTHR46370">
    <property type="entry name" value="GPALPP MOTIFS-CONTAINING PROTEIN 1"/>
    <property type="match status" value="1"/>
</dbReference>
<evidence type="ECO:0000313" key="4">
    <source>
        <dbReference type="Proteomes" id="UP000294933"/>
    </source>
</evidence>
<evidence type="ECO:0000313" key="3">
    <source>
        <dbReference type="EMBL" id="TDL22310.1"/>
    </source>
</evidence>
<dbReference type="InterPro" id="IPR046331">
    <property type="entry name" value="GPAM1-like"/>
</dbReference>